<evidence type="ECO:0000313" key="2">
    <source>
        <dbReference type="EMBL" id="AFA39079.1"/>
    </source>
</evidence>
<keyword evidence="1" id="KW-0812">Transmembrane</keyword>
<dbReference type="STRING" id="698757.Pogu_1052"/>
<keyword evidence="3" id="KW-1185">Reference proteome</keyword>
<keyword evidence="1" id="KW-1133">Transmembrane helix</keyword>
<evidence type="ECO:0000256" key="1">
    <source>
        <dbReference type="SAM" id="Phobius"/>
    </source>
</evidence>
<sequence>MLVDASYVVLFALYMPAAAFTAVGALGIRGYAKLGAFAIGLIIGVNLVQMVATSMGLYRQDASEAGRLMTTGATGLFDATYPQISTSFWLGVSLTVASLITAAVGYFKDKKALLAASLALLIVAVASVEFARLISAQLVPNS</sequence>
<feature type="transmembrane region" description="Helical" evidence="1">
    <location>
        <begin position="35"/>
        <end position="58"/>
    </location>
</feature>
<dbReference type="Proteomes" id="UP000009062">
    <property type="component" value="Chromosome"/>
</dbReference>
<accession>H6Q8J7</accession>
<feature type="transmembrane region" description="Helical" evidence="1">
    <location>
        <begin position="6"/>
        <end position="28"/>
    </location>
</feature>
<organism evidence="2 3">
    <name type="scientific">Pyrobaculum oguniense (strain DSM 13380 / JCM 10595 / TE7)</name>
    <dbReference type="NCBI Taxonomy" id="698757"/>
    <lineage>
        <taxon>Archaea</taxon>
        <taxon>Thermoproteota</taxon>
        <taxon>Thermoprotei</taxon>
        <taxon>Thermoproteales</taxon>
        <taxon>Thermoproteaceae</taxon>
        <taxon>Pyrobaculum</taxon>
    </lineage>
</organism>
<dbReference type="KEGG" id="pog:Pogu_1052"/>
<proteinExistence type="predicted"/>
<feature type="transmembrane region" description="Helical" evidence="1">
    <location>
        <begin position="114"/>
        <end position="134"/>
    </location>
</feature>
<name>H6Q8J7_PYROT</name>
<feature type="transmembrane region" description="Helical" evidence="1">
    <location>
        <begin position="88"/>
        <end position="107"/>
    </location>
</feature>
<reference evidence="2 3" key="1">
    <citation type="journal article" date="2012" name="Stand. Genomic Sci.">
        <title>Complete genome sequence of Pyrobaculum oguniense.</title>
        <authorList>
            <person name="Bernick D.L."/>
            <person name="Karplus K."/>
            <person name="Lui L.M."/>
            <person name="Coker J.K."/>
            <person name="Murphy J.N."/>
            <person name="Chan P.P."/>
            <person name="Cozen A.E."/>
            <person name="Lowe T.M."/>
        </authorList>
    </citation>
    <scope>NUCLEOTIDE SEQUENCE [LARGE SCALE GENOMIC DNA]</scope>
    <source>
        <strain evidence="2 3">TE7</strain>
    </source>
</reference>
<dbReference type="EMBL" id="CP003316">
    <property type="protein sequence ID" value="AFA39079.1"/>
    <property type="molecule type" value="Genomic_DNA"/>
</dbReference>
<dbReference type="HOGENOM" id="CLU_1811527_0_0_2"/>
<dbReference type="AlphaFoldDB" id="H6Q8J7"/>
<protein>
    <submittedName>
        <fullName evidence="2">Uncharacterized protein</fullName>
    </submittedName>
</protein>
<gene>
    <name evidence="2" type="ordered locus">Pogu_1052</name>
</gene>
<keyword evidence="1" id="KW-0472">Membrane</keyword>
<evidence type="ECO:0000313" key="3">
    <source>
        <dbReference type="Proteomes" id="UP000009062"/>
    </source>
</evidence>